<evidence type="ECO:0000256" key="5">
    <source>
        <dbReference type="ARBA" id="ARBA00023242"/>
    </source>
</evidence>
<keyword evidence="2" id="KW-0507">mRNA processing</keyword>
<keyword evidence="5" id="KW-0539">Nucleus</keyword>
<dbReference type="Pfam" id="PF00076">
    <property type="entry name" value="RRM_1"/>
    <property type="match status" value="1"/>
</dbReference>
<keyword evidence="3 6" id="KW-0694">RNA-binding</keyword>
<protein>
    <recommendedName>
        <fullName evidence="7">RRM domain-containing protein</fullName>
    </recommendedName>
</protein>
<evidence type="ECO:0000256" key="6">
    <source>
        <dbReference type="PROSITE-ProRule" id="PRU00176"/>
    </source>
</evidence>
<evidence type="ECO:0000313" key="9">
    <source>
        <dbReference type="Proteomes" id="UP000001542"/>
    </source>
</evidence>
<dbReference type="Gene3D" id="3.30.70.330">
    <property type="match status" value="1"/>
</dbReference>
<dbReference type="InterPro" id="IPR000504">
    <property type="entry name" value="RRM_dom"/>
</dbReference>
<dbReference type="VEuPathDB" id="TrichDB:TVAG_098500"/>
<keyword evidence="9" id="KW-1185">Reference proteome</keyword>
<dbReference type="InterPro" id="IPR035979">
    <property type="entry name" value="RBD_domain_sf"/>
</dbReference>
<dbReference type="eggNOG" id="KOG0111">
    <property type="taxonomic scope" value="Eukaryota"/>
</dbReference>
<dbReference type="PROSITE" id="PS50102">
    <property type="entry name" value="RRM"/>
    <property type="match status" value="1"/>
</dbReference>
<dbReference type="KEGG" id="tva:4767638"/>
<dbReference type="SMART" id="SM00360">
    <property type="entry name" value="RRM"/>
    <property type="match status" value="1"/>
</dbReference>
<dbReference type="GO" id="GO:0008380">
    <property type="term" value="P:RNA splicing"/>
    <property type="evidence" value="ECO:0007669"/>
    <property type="project" value="UniProtKB-KW"/>
</dbReference>
<dbReference type="InterPro" id="IPR012677">
    <property type="entry name" value="Nucleotide-bd_a/b_plait_sf"/>
</dbReference>
<organism evidence="8 9">
    <name type="scientific">Trichomonas vaginalis (strain ATCC PRA-98 / G3)</name>
    <dbReference type="NCBI Taxonomy" id="412133"/>
    <lineage>
        <taxon>Eukaryota</taxon>
        <taxon>Metamonada</taxon>
        <taxon>Parabasalia</taxon>
        <taxon>Trichomonadida</taxon>
        <taxon>Trichomonadidae</taxon>
        <taxon>Trichomonas</taxon>
    </lineage>
</organism>
<accession>A2ECD1</accession>
<dbReference type="RefSeq" id="XP_001321938.1">
    <property type="nucleotide sequence ID" value="XM_001321903.1"/>
</dbReference>
<proteinExistence type="predicted"/>
<gene>
    <name evidence="8" type="ORF">TVAG_098500</name>
</gene>
<evidence type="ECO:0000256" key="3">
    <source>
        <dbReference type="ARBA" id="ARBA00022884"/>
    </source>
</evidence>
<dbReference type="GO" id="GO:0003723">
    <property type="term" value="F:RNA binding"/>
    <property type="evidence" value="ECO:0007669"/>
    <property type="project" value="UniProtKB-UniRule"/>
</dbReference>
<dbReference type="GO" id="GO:0006397">
    <property type="term" value="P:mRNA processing"/>
    <property type="evidence" value="ECO:0007669"/>
    <property type="project" value="UniProtKB-KW"/>
</dbReference>
<dbReference type="GO" id="GO:0005634">
    <property type="term" value="C:nucleus"/>
    <property type="evidence" value="ECO:0007669"/>
    <property type="project" value="UniProtKB-SubCell"/>
</dbReference>
<sequence>MTDRCIILVSNLPPQTTEQTIKDAFVIFGDLADIKMKMDRNQALIEFNYESDAEAAIDNMDGAEIFGQTIYCTFATKGNLVDKTKPVWDGNLN</sequence>
<dbReference type="VEuPathDB" id="TrichDB:TVAGG3_0391120"/>
<evidence type="ECO:0000256" key="4">
    <source>
        <dbReference type="ARBA" id="ARBA00023187"/>
    </source>
</evidence>
<dbReference type="PANTHER" id="PTHR48028:SF4">
    <property type="entry name" value="SC35-LIKE SPLICING FACTOR"/>
    <property type="match status" value="1"/>
</dbReference>
<evidence type="ECO:0000256" key="1">
    <source>
        <dbReference type="ARBA" id="ARBA00004123"/>
    </source>
</evidence>
<dbReference type="AlphaFoldDB" id="A2ECD1"/>
<evidence type="ECO:0000313" key="8">
    <source>
        <dbReference type="EMBL" id="EAY09715.1"/>
    </source>
</evidence>
<dbReference type="OrthoDB" id="407442at2759"/>
<dbReference type="PANTHER" id="PTHR48028">
    <property type="entry name" value="GLYCINE-RICH RNA-BINDING PROTEIN RZ1A"/>
    <property type="match status" value="1"/>
</dbReference>
<dbReference type="InParanoid" id="A2ECD1"/>
<dbReference type="EMBL" id="DS113352">
    <property type="protein sequence ID" value="EAY09715.1"/>
    <property type="molecule type" value="Genomic_DNA"/>
</dbReference>
<dbReference type="Proteomes" id="UP000001542">
    <property type="component" value="Unassembled WGS sequence"/>
</dbReference>
<name>A2ECD1_TRIV3</name>
<dbReference type="SMR" id="A2ECD1"/>
<reference evidence="8" key="1">
    <citation type="submission" date="2006-10" db="EMBL/GenBank/DDBJ databases">
        <authorList>
            <person name="Amadeo P."/>
            <person name="Zhao Q."/>
            <person name="Wortman J."/>
            <person name="Fraser-Liggett C."/>
            <person name="Carlton J."/>
        </authorList>
    </citation>
    <scope>NUCLEOTIDE SEQUENCE</scope>
    <source>
        <strain evidence="8">G3</strain>
    </source>
</reference>
<evidence type="ECO:0000256" key="2">
    <source>
        <dbReference type="ARBA" id="ARBA00022664"/>
    </source>
</evidence>
<dbReference type="SUPFAM" id="SSF54928">
    <property type="entry name" value="RNA-binding domain, RBD"/>
    <property type="match status" value="1"/>
</dbReference>
<reference evidence="8" key="2">
    <citation type="journal article" date="2007" name="Science">
        <title>Draft genome sequence of the sexually transmitted pathogen Trichomonas vaginalis.</title>
        <authorList>
            <person name="Carlton J.M."/>
            <person name="Hirt R.P."/>
            <person name="Silva J.C."/>
            <person name="Delcher A.L."/>
            <person name="Schatz M."/>
            <person name="Zhao Q."/>
            <person name="Wortman J.R."/>
            <person name="Bidwell S.L."/>
            <person name="Alsmark U.C.M."/>
            <person name="Besteiro S."/>
            <person name="Sicheritz-Ponten T."/>
            <person name="Noel C.J."/>
            <person name="Dacks J.B."/>
            <person name="Foster P.G."/>
            <person name="Simillion C."/>
            <person name="Van de Peer Y."/>
            <person name="Miranda-Saavedra D."/>
            <person name="Barton G.J."/>
            <person name="Westrop G.D."/>
            <person name="Mueller S."/>
            <person name="Dessi D."/>
            <person name="Fiori P.L."/>
            <person name="Ren Q."/>
            <person name="Paulsen I."/>
            <person name="Zhang H."/>
            <person name="Bastida-Corcuera F.D."/>
            <person name="Simoes-Barbosa A."/>
            <person name="Brown M.T."/>
            <person name="Hayes R.D."/>
            <person name="Mukherjee M."/>
            <person name="Okumura C.Y."/>
            <person name="Schneider R."/>
            <person name="Smith A.J."/>
            <person name="Vanacova S."/>
            <person name="Villalvazo M."/>
            <person name="Haas B.J."/>
            <person name="Pertea M."/>
            <person name="Feldblyum T.V."/>
            <person name="Utterback T.R."/>
            <person name="Shu C.L."/>
            <person name="Osoegawa K."/>
            <person name="de Jong P.J."/>
            <person name="Hrdy I."/>
            <person name="Horvathova L."/>
            <person name="Zubacova Z."/>
            <person name="Dolezal P."/>
            <person name="Malik S.B."/>
            <person name="Logsdon J.M. Jr."/>
            <person name="Henze K."/>
            <person name="Gupta A."/>
            <person name="Wang C.C."/>
            <person name="Dunne R.L."/>
            <person name="Upcroft J.A."/>
            <person name="Upcroft P."/>
            <person name="White O."/>
            <person name="Salzberg S.L."/>
            <person name="Tang P."/>
            <person name="Chiu C.-H."/>
            <person name="Lee Y.-S."/>
            <person name="Embley T.M."/>
            <person name="Coombs G.H."/>
            <person name="Mottram J.C."/>
            <person name="Tachezy J."/>
            <person name="Fraser-Liggett C.M."/>
            <person name="Johnson P.J."/>
        </authorList>
    </citation>
    <scope>NUCLEOTIDE SEQUENCE [LARGE SCALE GENOMIC DNA]</scope>
    <source>
        <strain evidence="8">G3</strain>
    </source>
</reference>
<comment type="subcellular location">
    <subcellularLocation>
        <location evidence="1">Nucleus</location>
    </subcellularLocation>
</comment>
<keyword evidence="4" id="KW-0508">mRNA splicing</keyword>
<feature type="domain" description="RRM" evidence="7">
    <location>
        <begin position="5"/>
        <end position="77"/>
    </location>
</feature>
<dbReference type="InterPro" id="IPR051106">
    <property type="entry name" value="RNA-bind/splicing_reg"/>
</dbReference>
<dbReference type="STRING" id="5722.A2ECD1"/>
<evidence type="ECO:0000259" key="7">
    <source>
        <dbReference type="PROSITE" id="PS50102"/>
    </source>
</evidence>